<dbReference type="AlphaFoldDB" id="A0AB37UQN7"/>
<protein>
    <recommendedName>
        <fullName evidence="3">Phycobiliprotein ApcE</fullName>
    </recommendedName>
</protein>
<dbReference type="PROSITE" id="PS51445">
    <property type="entry name" value="PBS_LINKER"/>
    <property type="match status" value="2"/>
</dbReference>
<dbReference type="GO" id="GO:0031676">
    <property type="term" value="C:plasma membrane-derived thylakoid membrane"/>
    <property type="evidence" value="ECO:0007669"/>
    <property type="project" value="UniProtKB-SubCell"/>
</dbReference>
<proteinExistence type="inferred from homology"/>
<feature type="domain" description="PBS-linker" evidence="15">
    <location>
        <begin position="532"/>
        <end position="711"/>
    </location>
</feature>
<dbReference type="Proteomes" id="UP000282574">
    <property type="component" value="Unassembled WGS sequence"/>
</dbReference>
<dbReference type="InterPro" id="IPR001297">
    <property type="entry name" value="PBS_linker_dom"/>
</dbReference>
<evidence type="ECO:0000256" key="7">
    <source>
        <dbReference type="ARBA" id="ARBA00022738"/>
    </source>
</evidence>
<keyword evidence="17" id="KW-1185">Reference proteome</keyword>
<dbReference type="InterPro" id="IPR009050">
    <property type="entry name" value="Globin-like_sf"/>
</dbReference>
<evidence type="ECO:0000313" key="16">
    <source>
        <dbReference type="EMBL" id="RUT13497.1"/>
    </source>
</evidence>
<keyword evidence="8" id="KW-0157">Chromophore</keyword>
<accession>A0AB37UQN7</accession>
<keyword evidence="6" id="KW-0677">Repeat</keyword>
<evidence type="ECO:0000256" key="6">
    <source>
        <dbReference type="ARBA" id="ARBA00022737"/>
    </source>
</evidence>
<feature type="compositionally biased region" description="Basic and acidic residues" evidence="14">
    <location>
        <begin position="742"/>
        <end position="756"/>
    </location>
</feature>
<evidence type="ECO:0000256" key="1">
    <source>
        <dbReference type="ARBA" id="ARBA00004445"/>
    </source>
</evidence>
<keyword evidence="9" id="KW-0793">Thylakoid</keyword>
<evidence type="ECO:0000256" key="9">
    <source>
        <dbReference type="ARBA" id="ARBA00023078"/>
    </source>
</evidence>
<dbReference type="Gene3D" id="1.10.490.20">
    <property type="entry name" value="Phycocyanins"/>
    <property type="match status" value="1"/>
</dbReference>
<keyword evidence="5" id="KW-0042">Antenna complex</keyword>
<dbReference type="Pfam" id="PF00502">
    <property type="entry name" value="Phycobilisome"/>
    <property type="match status" value="2"/>
</dbReference>
<evidence type="ECO:0000256" key="4">
    <source>
        <dbReference type="ARBA" id="ARBA00022531"/>
    </source>
</evidence>
<name>A0AB37UQN7_9CYAN</name>
<dbReference type="PANTHER" id="PTHR34011">
    <property type="entry name" value="PHYCOBILISOME 32.1 KDA LINKER POLYPEPTIDE, PHYCOCYANIN-ASSOCIATED, ROD 2-RELATED"/>
    <property type="match status" value="1"/>
</dbReference>
<feature type="region of interest" description="Disordered" evidence="14">
    <location>
        <begin position="739"/>
        <end position="780"/>
    </location>
</feature>
<dbReference type="RefSeq" id="WP_127022552.1">
    <property type="nucleotide sequence ID" value="NZ_JAVKZF010000002.1"/>
</dbReference>
<dbReference type="InterPro" id="IPR038719">
    <property type="entry name" value="Phycobilisome_asu/bsu_sf"/>
</dbReference>
<dbReference type="SUPFAM" id="SSF46458">
    <property type="entry name" value="Globin-like"/>
    <property type="match status" value="1"/>
</dbReference>
<reference evidence="16 17" key="1">
    <citation type="journal article" date="2019" name="Genome Biol. Evol.">
        <title>Day and night: Metabolic profiles and evolutionary relationships of six axenic non-marine cyanobacteria.</title>
        <authorList>
            <person name="Will S.E."/>
            <person name="Henke P."/>
            <person name="Boedeker C."/>
            <person name="Huang S."/>
            <person name="Brinkmann H."/>
            <person name="Rohde M."/>
            <person name="Jarek M."/>
            <person name="Friedl T."/>
            <person name="Seufert S."/>
            <person name="Schumacher M."/>
            <person name="Overmann J."/>
            <person name="Neumann-Schaal M."/>
            <person name="Petersen J."/>
        </authorList>
    </citation>
    <scope>NUCLEOTIDE SEQUENCE [LARGE SCALE GENOMIC DNA]</scope>
    <source>
        <strain evidence="16 17">SAG 39.79</strain>
    </source>
</reference>
<keyword evidence="4" id="KW-0602">Photosynthesis</keyword>
<dbReference type="GO" id="GO:0015979">
    <property type="term" value="P:photosynthesis"/>
    <property type="evidence" value="ECO:0007669"/>
    <property type="project" value="UniProtKB-KW"/>
</dbReference>
<dbReference type="EMBL" id="RSCK01000006">
    <property type="protein sequence ID" value="RUT13497.1"/>
    <property type="molecule type" value="Genomic_DNA"/>
</dbReference>
<dbReference type="GO" id="GO:0030089">
    <property type="term" value="C:phycobilisome"/>
    <property type="evidence" value="ECO:0007669"/>
    <property type="project" value="UniProtKB-UniRule"/>
</dbReference>
<dbReference type="GO" id="GO:0016829">
    <property type="term" value="F:lyase activity"/>
    <property type="evidence" value="ECO:0007669"/>
    <property type="project" value="UniProtKB-KW"/>
</dbReference>
<keyword evidence="11" id="KW-0456">Lyase</keyword>
<evidence type="ECO:0000256" key="8">
    <source>
        <dbReference type="ARBA" id="ARBA00022991"/>
    </source>
</evidence>
<dbReference type="Pfam" id="PF00427">
    <property type="entry name" value="PBS_linker_poly"/>
    <property type="match status" value="2"/>
</dbReference>
<evidence type="ECO:0000256" key="5">
    <source>
        <dbReference type="ARBA" id="ARBA00022549"/>
    </source>
</evidence>
<gene>
    <name evidence="16" type="ORF">DSM107010_11200</name>
</gene>
<evidence type="ECO:0000256" key="3">
    <source>
        <dbReference type="ARBA" id="ARBA00018674"/>
    </source>
</evidence>
<comment type="subcellular location">
    <subcellularLocation>
        <location evidence="1">Cellular thylakoid membrane</location>
        <topology evidence="1">Peripheral membrane protein</topology>
        <orientation evidence="1">Cytoplasmic side</orientation>
    </subcellularLocation>
</comment>
<organism evidence="16 17">
    <name type="scientific">Chroococcidiopsis cubana SAG 39.79</name>
    <dbReference type="NCBI Taxonomy" id="388085"/>
    <lineage>
        <taxon>Bacteria</taxon>
        <taxon>Bacillati</taxon>
        <taxon>Cyanobacteriota</taxon>
        <taxon>Cyanophyceae</taxon>
        <taxon>Chroococcidiopsidales</taxon>
        <taxon>Chroococcidiopsidaceae</taxon>
        <taxon>Chroococcidiopsis</taxon>
    </lineage>
</organism>
<keyword evidence="7 13" id="KW-0605">Phycobilisome</keyword>
<keyword evidence="12" id="KW-0089">Bile pigment</keyword>
<dbReference type="PANTHER" id="PTHR34011:SF6">
    <property type="entry name" value="PHYCOBILIPROTEIN APCE"/>
    <property type="match status" value="1"/>
</dbReference>
<evidence type="ECO:0000259" key="15">
    <source>
        <dbReference type="PROSITE" id="PS51445"/>
    </source>
</evidence>
<evidence type="ECO:0000256" key="14">
    <source>
        <dbReference type="SAM" id="MobiDB-lite"/>
    </source>
</evidence>
<evidence type="ECO:0000256" key="11">
    <source>
        <dbReference type="ARBA" id="ARBA00023239"/>
    </source>
</evidence>
<keyword evidence="10" id="KW-0472">Membrane</keyword>
<dbReference type="Gene3D" id="1.10.3130.20">
    <property type="entry name" value="Phycobilisome linker domain"/>
    <property type="match status" value="2"/>
</dbReference>
<sequence length="780" mass="88066">MSVKASGGSPVTQPQRYHTVPVAVISHAVQQDRCLKNTELQELADFFSSGVKLLEIANTLTQHADEIVLTGANRIFVGGSPMAYLEKPKEKIGLPGSGYYVGEDFLTAARRKAGAVMVKEALKIQEVAYYSNPLSGWLQRFRDLFNNQDPLPGGFRFINVSRYGAVRMKRSMRDLAWFLRYITYAIVAGDGSILSANVRGLRGVIPEDVTEATIVALRAMRRQSLDYFLEDAEATQLVKGYFDLLIAEYLTDKPSNQVRISVSNDQQGLQLPQSYSMSAEVRPKFVFKQAATLTQKQEAIAAIYRHVFERDVTDTYGFTQKAELESQLIGGNISVKEFVRRLGKSRLYRRLFYEPFTISRAIELAARHFLGRGLSSREEFQTYFDVMTKGGLPALVDAFVDSAEYSDYFGEETVPYLRGLGQEAQECRNWGPQLDLFKYSAPVRKVPQFITLFGSYQKPLPEQHPYGCGNDPLEIQFGAIFPQETRNPHPQPAFFNKDTRRILIGSGAGSPDKLNGNALGKVPGSLGTRVLKLEPLHHGNGTSNGVSQPGHQSPSINLLHHSSPAFIEGAYRQVFGRSLYEGQRQPLSSTESKLLGGEISVREFVRQLAKSKVFRSLYWDSLYVTKAIEYIHRRLMGRPTYGRQEMNRYYDICATRGFYALIDAIIDSPEYLECFGENTVPYERYVTARGYLMRSPRHENQLRREQAAETVPDKYNPRKANWAALTEFVEQPILNQITSDGRSNRATEMRHAEIVGDRSNSPEESLEENYEYSQANDSER</sequence>
<evidence type="ECO:0000256" key="2">
    <source>
        <dbReference type="ARBA" id="ARBA00008182"/>
    </source>
</evidence>
<comment type="similarity">
    <text evidence="2">Belongs to the phycobiliprotein family.</text>
</comment>
<dbReference type="InterPro" id="IPR038255">
    <property type="entry name" value="PBS_linker_sf"/>
</dbReference>
<evidence type="ECO:0000256" key="12">
    <source>
        <dbReference type="ARBA" id="ARBA00023307"/>
    </source>
</evidence>
<evidence type="ECO:0000256" key="10">
    <source>
        <dbReference type="ARBA" id="ARBA00023136"/>
    </source>
</evidence>
<dbReference type="InterPro" id="IPR012128">
    <property type="entry name" value="Phycobilisome_asu/bsu"/>
</dbReference>
<evidence type="ECO:0000256" key="13">
    <source>
        <dbReference type="PROSITE-ProRule" id="PRU00775"/>
    </source>
</evidence>
<feature type="domain" description="PBS-linker" evidence="15">
    <location>
        <begin position="265"/>
        <end position="446"/>
    </location>
</feature>
<comment type="caution">
    <text evidence="16">The sequence shown here is derived from an EMBL/GenBank/DDBJ whole genome shotgun (WGS) entry which is preliminary data.</text>
</comment>
<feature type="compositionally biased region" description="Polar residues" evidence="14">
    <location>
        <begin position="771"/>
        <end position="780"/>
    </location>
</feature>
<comment type="similarity">
    <text evidence="13">Belongs to the phycobilisome linker protein family.</text>
</comment>
<evidence type="ECO:0000313" key="17">
    <source>
        <dbReference type="Proteomes" id="UP000282574"/>
    </source>
</evidence>